<evidence type="ECO:0000313" key="3">
    <source>
        <dbReference type="Proteomes" id="UP000018144"/>
    </source>
</evidence>
<name>U4LUX3_PYROM</name>
<reference evidence="2 3" key="1">
    <citation type="journal article" date="2013" name="PLoS Genet.">
        <title>The genome and development-dependent transcriptomes of Pyronema confluens: a window into fungal evolution.</title>
        <authorList>
            <person name="Traeger S."/>
            <person name="Altegoer F."/>
            <person name="Freitag M."/>
            <person name="Gabaldon T."/>
            <person name="Kempken F."/>
            <person name="Kumar A."/>
            <person name="Marcet-Houben M."/>
            <person name="Poggeler S."/>
            <person name="Stajich J.E."/>
            <person name="Nowrousian M."/>
        </authorList>
    </citation>
    <scope>NUCLEOTIDE SEQUENCE [LARGE SCALE GENOMIC DNA]</scope>
    <source>
        <strain evidence="3">CBS 100304</strain>
        <tissue evidence="2">Vegetative mycelium</tissue>
    </source>
</reference>
<dbReference type="AlphaFoldDB" id="U4LUX3"/>
<organism evidence="2 3">
    <name type="scientific">Pyronema omphalodes (strain CBS 100304)</name>
    <name type="common">Pyronema confluens</name>
    <dbReference type="NCBI Taxonomy" id="1076935"/>
    <lineage>
        <taxon>Eukaryota</taxon>
        <taxon>Fungi</taxon>
        <taxon>Dikarya</taxon>
        <taxon>Ascomycota</taxon>
        <taxon>Pezizomycotina</taxon>
        <taxon>Pezizomycetes</taxon>
        <taxon>Pezizales</taxon>
        <taxon>Pyronemataceae</taxon>
        <taxon>Pyronema</taxon>
    </lineage>
</organism>
<protein>
    <submittedName>
        <fullName evidence="2">Uncharacterized protein</fullName>
    </submittedName>
</protein>
<accession>U4LUX3</accession>
<evidence type="ECO:0000256" key="1">
    <source>
        <dbReference type="SAM" id="SignalP"/>
    </source>
</evidence>
<sequence>MTPLYVLVNLANLTLLVTSVTSSPLPKKTPKASKFSLAAPEALYGLLAAESVPISVDTWLHTTPLLAPGSDVRPPITRPRFNMDHADGVASWLETVPMDLANQIQPLDVGGPQIPGEYVWDLSHSPNRQKFDNPYDIPDNDMFGSILPGVNVPELMESNGYSRFEVLDGLPTPLTKDGKVDAWLNTLPDMPSSVIEANLPADVDIIHTGFGNRFTVDVVEPTGWGSNIGDYDFDLQGSDYGGRDYGYDYNQEGNYGAVYDYDIDYSPVSAYNLDFSTDSATSTFAGAWDATTSALGGAWDTTSSAVGGAWDWVKSKVW</sequence>
<keyword evidence="3" id="KW-1185">Reference proteome</keyword>
<evidence type="ECO:0000313" key="2">
    <source>
        <dbReference type="EMBL" id="CCX34087.1"/>
    </source>
</evidence>
<keyword evidence="1" id="KW-0732">Signal</keyword>
<gene>
    <name evidence="2" type="ORF">PCON_02565</name>
</gene>
<dbReference type="OrthoDB" id="10372712at2759"/>
<proteinExistence type="predicted"/>
<feature type="signal peptide" evidence="1">
    <location>
        <begin position="1"/>
        <end position="22"/>
    </location>
</feature>
<dbReference type="Proteomes" id="UP000018144">
    <property type="component" value="Unassembled WGS sequence"/>
</dbReference>
<feature type="chain" id="PRO_5004651700" evidence="1">
    <location>
        <begin position="23"/>
        <end position="318"/>
    </location>
</feature>
<dbReference type="EMBL" id="HF936296">
    <property type="protein sequence ID" value="CCX34087.1"/>
    <property type="molecule type" value="Genomic_DNA"/>
</dbReference>